<reference evidence="1" key="1">
    <citation type="submission" date="2019-04" db="EMBL/GenBank/DDBJ databases">
        <title>Microbes associate with the intestines of laboratory mice.</title>
        <authorList>
            <person name="Navarre W."/>
            <person name="Wong E."/>
            <person name="Huang K."/>
            <person name="Tropini C."/>
            <person name="Ng K."/>
            <person name="Yu B."/>
        </authorList>
    </citation>
    <scope>NUCLEOTIDE SEQUENCE</scope>
    <source>
        <strain evidence="1">NM73_A23</strain>
    </source>
</reference>
<sequence>MDLSTFNRKIIPIRIRLLKRAGQLLGNDSDAEDIVQETMLKLWDIRDQLDSHPNVEALAMTILRNKANDLWRQRQRFAGMPQETGTESYTTEARSDMELIGLIVEHLPPLQQAVFKMKEIDGYEAEEIISIIGCSPEALRQNLSRARRKIKEEFVRLSNSRTI</sequence>
<gene>
    <name evidence="1" type="ORF">E5358_07580</name>
</gene>
<proteinExistence type="predicted"/>
<keyword evidence="2" id="KW-1185">Reference proteome</keyword>
<dbReference type="Proteomes" id="UP000308886">
    <property type="component" value="Unassembled WGS sequence"/>
</dbReference>
<evidence type="ECO:0000313" key="2">
    <source>
        <dbReference type="Proteomes" id="UP000308886"/>
    </source>
</evidence>
<protein>
    <submittedName>
        <fullName evidence="1">RNA polymerase sigma factor</fullName>
    </submittedName>
</protein>
<name>A0AC61QQL1_9BACT</name>
<comment type="caution">
    <text evidence="1">The sequence shown here is derived from an EMBL/GenBank/DDBJ whole genome shotgun (WGS) entry which is preliminary data.</text>
</comment>
<dbReference type="EMBL" id="SRZC01000010">
    <property type="protein sequence ID" value="TGX82396.1"/>
    <property type="molecule type" value="Genomic_DNA"/>
</dbReference>
<evidence type="ECO:0000313" key="1">
    <source>
        <dbReference type="EMBL" id="TGX82396.1"/>
    </source>
</evidence>
<accession>A0AC61QQL1</accession>
<organism evidence="1 2">
    <name type="scientific">Palleniella muris</name>
    <dbReference type="NCBI Taxonomy" id="3038145"/>
    <lineage>
        <taxon>Bacteria</taxon>
        <taxon>Pseudomonadati</taxon>
        <taxon>Bacteroidota</taxon>
        <taxon>Bacteroidia</taxon>
        <taxon>Bacteroidales</taxon>
        <taxon>Prevotellaceae</taxon>
        <taxon>Palleniella</taxon>
    </lineage>
</organism>